<dbReference type="EMBL" id="CAJVQA010020564">
    <property type="protein sequence ID" value="CAG8764391.1"/>
    <property type="molecule type" value="Genomic_DNA"/>
</dbReference>
<reference evidence="2" key="1">
    <citation type="submission" date="2021-06" db="EMBL/GenBank/DDBJ databases">
        <authorList>
            <person name="Kallberg Y."/>
            <person name="Tangrot J."/>
            <person name="Rosling A."/>
        </authorList>
    </citation>
    <scope>NUCLEOTIDE SEQUENCE</scope>
    <source>
        <strain evidence="2">FL966</strain>
    </source>
</reference>
<gene>
    <name evidence="2" type="ORF">CPELLU_LOCUS15501</name>
</gene>
<keyword evidence="3" id="KW-1185">Reference proteome</keyword>
<evidence type="ECO:0000313" key="3">
    <source>
        <dbReference type="Proteomes" id="UP000789759"/>
    </source>
</evidence>
<protein>
    <submittedName>
        <fullName evidence="2">20585_t:CDS:1</fullName>
    </submittedName>
</protein>
<organism evidence="2 3">
    <name type="scientific">Cetraspora pellucida</name>
    <dbReference type="NCBI Taxonomy" id="1433469"/>
    <lineage>
        <taxon>Eukaryota</taxon>
        <taxon>Fungi</taxon>
        <taxon>Fungi incertae sedis</taxon>
        <taxon>Mucoromycota</taxon>
        <taxon>Glomeromycotina</taxon>
        <taxon>Glomeromycetes</taxon>
        <taxon>Diversisporales</taxon>
        <taxon>Gigasporaceae</taxon>
        <taxon>Cetraspora</taxon>
    </lineage>
</organism>
<proteinExistence type="predicted"/>
<feature type="region of interest" description="Disordered" evidence="1">
    <location>
        <begin position="1"/>
        <end position="24"/>
    </location>
</feature>
<dbReference type="Proteomes" id="UP000789759">
    <property type="component" value="Unassembled WGS sequence"/>
</dbReference>
<sequence length="47" mass="5501">MTTVMNINSQKSEHYTGYSQETDSESDYKAFDNIDYNLDNFIKNNTI</sequence>
<feature type="non-terminal residue" evidence="2">
    <location>
        <position position="47"/>
    </location>
</feature>
<accession>A0A9N9NVJ8</accession>
<evidence type="ECO:0000313" key="2">
    <source>
        <dbReference type="EMBL" id="CAG8764391.1"/>
    </source>
</evidence>
<name>A0A9N9NVJ8_9GLOM</name>
<comment type="caution">
    <text evidence="2">The sequence shown here is derived from an EMBL/GenBank/DDBJ whole genome shotgun (WGS) entry which is preliminary data.</text>
</comment>
<dbReference type="AlphaFoldDB" id="A0A9N9NVJ8"/>
<feature type="compositionally biased region" description="Polar residues" evidence="1">
    <location>
        <begin position="1"/>
        <end position="10"/>
    </location>
</feature>
<evidence type="ECO:0000256" key="1">
    <source>
        <dbReference type="SAM" id="MobiDB-lite"/>
    </source>
</evidence>